<comment type="caution">
    <text evidence="1">The sequence shown here is derived from an EMBL/GenBank/DDBJ whole genome shotgun (WGS) entry which is preliminary data.</text>
</comment>
<dbReference type="Proteomes" id="UP001476798">
    <property type="component" value="Unassembled WGS sequence"/>
</dbReference>
<keyword evidence="2" id="KW-1185">Reference proteome</keyword>
<dbReference type="PANTHER" id="PTHR46522">
    <property type="entry name" value="CYTIDINE MONOPHOSPHATE-N-ACETYLNEURAMINIC ACID HYDROXYLASE"/>
    <property type="match status" value="1"/>
</dbReference>
<dbReference type="InterPro" id="IPR027033">
    <property type="entry name" value="Cnh"/>
</dbReference>
<sequence>MRYVVLHGCLWDDLYIGFQNQISRDPDVYHHKYTHAEKIIALISLKPTKFIYSLVLAFRFWNHFQTQLPLRCPDWGQFLQKVTPIQETDASRGGLLSYCSVL</sequence>
<protein>
    <submittedName>
        <fullName evidence="1">Uncharacterized protein</fullName>
    </submittedName>
</protein>
<accession>A0ABV0NMC7</accession>
<name>A0ABV0NMC7_9TELE</name>
<reference evidence="1 2" key="1">
    <citation type="submission" date="2021-06" db="EMBL/GenBank/DDBJ databases">
        <authorList>
            <person name="Palmer J.M."/>
        </authorList>
    </citation>
    <scope>NUCLEOTIDE SEQUENCE [LARGE SCALE GENOMIC DNA]</scope>
    <source>
        <strain evidence="1 2">GA_2019</strain>
        <tissue evidence="1">Muscle</tissue>
    </source>
</reference>
<evidence type="ECO:0000313" key="2">
    <source>
        <dbReference type="Proteomes" id="UP001476798"/>
    </source>
</evidence>
<gene>
    <name evidence="1" type="ORF">GOODEAATRI_022445</name>
</gene>
<proteinExistence type="predicted"/>
<organism evidence="1 2">
    <name type="scientific">Goodea atripinnis</name>
    <dbReference type="NCBI Taxonomy" id="208336"/>
    <lineage>
        <taxon>Eukaryota</taxon>
        <taxon>Metazoa</taxon>
        <taxon>Chordata</taxon>
        <taxon>Craniata</taxon>
        <taxon>Vertebrata</taxon>
        <taxon>Euteleostomi</taxon>
        <taxon>Actinopterygii</taxon>
        <taxon>Neopterygii</taxon>
        <taxon>Teleostei</taxon>
        <taxon>Neoteleostei</taxon>
        <taxon>Acanthomorphata</taxon>
        <taxon>Ovalentaria</taxon>
        <taxon>Atherinomorphae</taxon>
        <taxon>Cyprinodontiformes</taxon>
        <taxon>Goodeidae</taxon>
        <taxon>Goodea</taxon>
    </lineage>
</organism>
<evidence type="ECO:0000313" key="1">
    <source>
        <dbReference type="EMBL" id="MEQ2172566.1"/>
    </source>
</evidence>
<dbReference type="EMBL" id="JAHRIO010042277">
    <property type="protein sequence ID" value="MEQ2172566.1"/>
    <property type="molecule type" value="Genomic_DNA"/>
</dbReference>
<dbReference type="PANTHER" id="PTHR46522:SF1">
    <property type="entry name" value="INACTIVE CYTIDINE MONOPHOSPHATE-N-ACETYLNEURAMINIC ACID HYDROXYLASE"/>
    <property type="match status" value="1"/>
</dbReference>